<reference evidence="1 2" key="1">
    <citation type="submission" date="2019-07" db="EMBL/GenBank/DDBJ databases">
        <title>The draft genome sequence of Aquimarina algiphila M91.</title>
        <authorList>
            <person name="Meng X."/>
        </authorList>
    </citation>
    <scope>NUCLEOTIDE SEQUENCE [LARGE SCALE GENOMIC DNA]</scope>
    <source>
        <strain evidence="1 2">M91</strain>
    </source>
</reference>
<dbReference type="AlphaFoldDB" id="A0A554VBQ3"/>
<sequence length="72" mass="8194">MKRILEKNTNWTERTLSRNELKQINGGANHDCYDDYNSDFNYCIETDGVLYGVFTDSDGQICIDKGADYCAA</sequence>
<dbReference type="RefSeq" id="WP_109438244.1">
    <property type="nucleotide sequence ID" value="NZ_CANLFO010000002.1"/>
</dbReference>
<gene>
    <name evidence="1" type="ORF">FOF46_27860</name>
</gene>
<proteinExistence type="predicted"/>
<dbReference type="EMBL" id="VLNR01000092">
    <property type="protein sequence ID" value="TSE04007.1"/>
    <property type="molecule type" value="Genomic_DNA"/>
</dbReference>
<name>A0A554VBQ3_9FLAO</name>
<keyword evidence="2" id="KW-1185">Reference proteome</keyword>
<comment type="caution">
    <text evidence="1">The sequence shown here is derived from an EMBL/GenBank/DDBJ whole genome shotgun (WGS) entry which is preliminary data.</text>
</comment>
<evidence type="ECO:0000313" key="2">
    <source>
        <dbReference type="Proteomes" id="UP000318833"/>
    </source>
</evidence>
<accession>A0A554VBQ3</accession>
<protein>
    <submittedName>
        <fullName evidence="1">Uncharacterized protein</fullName>
    </submittedName>
</protein>
<organism evidence="1 2">
    <name type="scientific">Aquimarina algiphila</name>
    <dbReference type="NCBI Taxonomy" id="2047982"/>
    <lineage>
        <taxon>Bacteria</taxon>
        <taxon>Pseudomonadati</taxon>
        <taxon>Bacteroidota</taxon>
        <taxon>Flavobacteriia</taxon>
        <taxon>Flavobacteriales</taxon>
        <taxon>Flavobacteriaceae</taxon>
        <taxon>Aquimarina</taxon>
    </lineage>
</organism>
<dbReference type="Proteomes" id="UP000318833">
    <property type="component" value="Unassembled WGS sequence"/>
</dbReference>
<evidence type="ECO:0000313" key="1">
    <source>
        <dbReference type="EMBL" id="TSE04007.1"/>
    </source>
</evidence>